<name>A0A7S1U6S8_9STRA</name>
<evidence type="ECO:0000256" key="2">
    <source>
        <dbReference type="SAM" id="Phobius"/>
    </source>
</evidence>
<reference evidence="4" key="1">
    <citation type="submission" date="2021-01" db="EMBL/GenBank/DDBJ databases">
        <authorList>
            <person name="Corre E."/>
            <person name="Pelletier E."/>
            <person name="Niang G."/>
            <person name="Scheremetjew M."/>
            <person name="Finn R."/>
            <person name="Kale V."/>
            <person name="Holt S."/>
            <person name="Cochrane G."/>
            <person name="Meng A."/>
            <person name="Brown T."/>
            <person name="Cohen L."/>
        </authorList>
    </citation>
    <scope>NUCLEOTIDE SEQUENCE</scope>
    <source>
        <strain evidence="4">CCMP2877</strain>
    </source>
</reference>
<dbReference type="EMBL" id="HBGJ01027012">
    <property type="protein sequence ID" value="CAD9258829.1"/>
    <property type="molecule type" value="Transcribed_RNA"/>
</dbReference>
<dbReference type="InterPro" id="IPR001683">
    <property type="entry name" value="PX_dom"/>
</dbReference>
<keyword evidence="2" id="KW-0812">Transmembrane</keyword>
<evidence type="ECO:0000259" key="3">
    <source>
        <dbReference type="PROSITE" id="PS50195"/>
    </source>
</evidence>
<dbReference type="SUPFAM" id="SSF64268">
    <property type="entry name" value="PX domain"/>
    <property type="match status" value="1"/>
</dbReference>
<keyword evidence="2" id="KW-0472">Membrane</keyword>
<dbReference type="Gene3D" id="3.30.1520.10">
    <property type="entry name" value="Phox-like domain"/>
    <property type="match status" value="1"/>
</dbReference>
<feature type="transmembrane region" description="Helical" evidence="2">
    <location>
        <begin position="6"/>
        <end position="23"/>
    </location>
</feature>
<dbReference type="Pfam" id="PF00787">
    <property type="entry name" value="PX"/>
    <property type="match status" value="1"/>
</dbReference>
<evidence type="ECO:0000313" key="4">
    <source>
        <dbReference type="EMBL" id="CAD9258829.1"/>
    </source>
</evidence>
<gene>
    <name evidence="4" type="ORF">PPAR1163_LOCUS17202</name>
</gene>
<feature type="region of interest" description="Disordered" evidence="1">
    <location>
        <begin position="34"/>
        <end position="53"/>
    </location>
</feature>
<feature type="domain" description="PX" evidence="3">
    <location>
        <begin position="391"/>
        <end position="511"/>
    </location>
</feature>
<accession>A0A7S1U6S8</accession>
<sequence>MTEEQPPVMSPVFIIMFILLYYCERFIRHQEAEEKRRQEGAKRRSEDDDDDEMPTTLLSLHLRSWALFAVGAVSLIGYRASVFISELHPIRTAAGELAKDTLLKWSVQVSPPIAHALRVEALRSEKCLELAAQVELDQQKLSSPGLPESYVDAALHADALSAEGAKGEISALKARLSFLHDMQSALERRIDRRRCVQLLPERFVVAQEGNATKHLHPDLVFKVALKTLLPDLAPALNRTCEAIYWERQCCEGQCVGDPPASYDALIGTDHPLWRLLTLRGSRHLDFALNLAHKLCPDIGLDPMGIGLLSVAAAMAVVSASTMLLLNFCMYVYVPSLILIFAYEVYHYRKWIRKKLLGQQDKKRGSRKAAKVPLVGTAAAQGWLQEQEKVKGKVIVAPVRVDRSQLLGGPYVLYEVKYVPTAKSKVSPFYIKTRYSTFLTLDEDLSNALSSEPRLSGLKPNLPPKRFWKNSDLVISERIELLSAYVGMLIFQPRLFNHDLVQSFLYDALPATTL</sequence>
<organism evidence="4">
    <name type="scientific">Phaeomonas parva</name>
    <dbReference type="NCBI Taxonomy" id="124430"/>
    <lineage>
        <taxon>Eukaryota</taxon>
        <taxon>Sar</taxon>
        <taxon>Stramenopiles</taxon>
        <taxon>Ochrophyta</taxon>
        <taxon>Pinguiophyceae</taxon>
        <taxon>Pinguiochrysidales</taxon>
        <taxon>Pinguiochrysidaceae</taxon>
        <taxon>Phaeomonas</taxon>
    </lineage>
</organism>
<dbReference type="AlphaFoldDB" id="A0A7S1U6S8"/>
<protein>
    <recommendedName>
        <fullName evidence="3">PX domain-containing protein</fullName>
    </recommendedName>
</protein>
<dbReference type="CDD" id="cd06093">
    <property type="entry name" value="PX_domain"/>
    <property type="match status" value="1"/>
</dbReference>
<feature type="transmembrane region" description="Helical" evidence="2">
    <location>
        <begin position="323"/>
        <end position="345"/>
    </location>
</feature>
<proteinExistence type="predicted"/>
<keyword evidence="2" id="KW-1133">Transmembrane helix</keyword>
<evidence type="ECO:0000256" key="1">
    <source>
        <dbReference type="SAM" id="MobiDB-lite"/>
    </source>
</evidence>
<dbReference type="InterPro" id="IPR036871">
    <property type="entry name" value="PX_dom_sf"/>
</dbReference>
<dbReference type="PROSITE" id="PS50195">
    <property type="entry name" value="PX"/>
    <property type="match status" value="1"/>
</dbReference>
<feature type="compositionally biased region" description="Basic and acidic residues" evidence="1">
    <location>
        <begin position="34"/>
        <end position="46"/>
    </location>
</feature>
<dbReference type="GO" id="GO:0035091">
    <property type="term" value="F:phosphatidylinositol binding"/>
    <property type="evidence" value="ECO:0007669"/>
    <property type="project" value="InterPro"/>
</dbReference>